<dbReference type="GO" id="GO:0003676">
    <property type="term" value="F:nucleic acid binding"/>
    <property type="evidence" value="ECO:0007669"/>
    <property type="project" value="InterPro"/>
</dbReference>
<dbReference type="InterPro" id="IPR012337">
    <property type="entry name" value="RNaseH-like_sf"/>
</dbReference>
<evidence type="ECO:0000256" key="1">
    <source>
        <dbReference type="ARBA" id="ARBA00022723"/>
    </source>
</evidence>
<evidence type="ECO:0000313" key="5">
    <source>
        <dbReference type="Proteomes" id="UP000288805"/>
    </source>
</evidence>
<comment type="caution">
    <text evidence="4">The sequence shown here is derived from an EMBL/GenBank/DDBJ whole genome shotgun (WGS) entry which is preliminary data.</text>
</comment>
<reference evidence="4 5" key="1">
    <citation type="journal article" date="2018" name="PLoS Genet.">
        <title>Population sequencing reveals clonal diversity and ancestral inbreeding in the grapevine cultivar Chardonnay.</title>
        <authorList>
            <person name="Roach M.J."/>
            <person name="Johnson D.L."/>
            <person name="Bohlmann J."/>
            <person name="van Vuuren H.J."/>
            <person name="Jones S.J."/>
            <person name="Pretorius I.S."/>
            <person name="Schmidt S.A."/>
            <person name="Borneman A.R."/>
        </authorList>
    </citation>
    <scope>NUCLEOTIDE SEQUENCE [LARGE SCALE GENOMIC DNA]</scope>
    <source>
        <strain evidence="5">cv. Chardonnay</strain>
        <tissue evidence="4">Leaf</tissue>
    </source>
</reference>
<evidence type="ECO:0000313" key="4">
    <source>
        <dbReference type="EMBL" id="RVW27623.1"/>
    </source>
</evidence>
<dbReference type="GO" id="GO:0016787">
    <property type="term" value="F:hydrolase activity"/>
    <property type="evidence" value="ECO:0007669"/>
    <property type="project" value="UniProtKB-KW"/>
</dbReference>
<dbReference type="InterPro" id="IPR013103">
    <property type="entry name" value="RVT_2"/>
</dbReference>
<dbReference type="Pfam" id="PF07727">
    <property type="entry name" value="RVT_2"/>
    <property type="match status" value="2"/>
</dbReference>
<dbReference type="AlphaFoldDB" id="A0A438CWP6"/>
<name>A0A438CWP6_VITVI</name>
<gene>
    <name evidence="4" type="primary">POLX_2295</name>
    <name evidence="4" type="ORF">CK203_099128</name>
</gene>
<dbReference type="SUPFAM" id="SSF53098">
    <property type="entry name" value="Ribonuclease H-like"/>
    <property type="match status" value="1"/>
</dbReference>
<dbReference type="PANTHER" id="PTHR42648">
    <property type="entry name" value="TRANSPOSASE, PUTATIVE-RELATED"/>
    <property type="match status" value="1"/>
</dbReference>
<keyword evidence="2" id="KW-0378">Hydrolase</keyword>
<feature type="domain" description="Integrase catalytic" evidence="3">
    <location>
        <begin position="1"/>
        <end position="93"/>
    </location>
</feature>
<dbReference type="Gene3D" id="3.30.420.10">
    <property type="entry name" value="Ribonuclease H-like superfamily/Ribonuclease H"/>
    <property type="match status" value="1"/>
</dbReference>
<evidence type="ECO:0000259" key="3">
    <source>
        <dbReference type="PROSITE" id="PS50994"/>
    </source>
</evidence>
<dbReference type="Proteomes" id="UP000288805">
    <property type="component" value="Unassembled WGS sequence"/>
</dbReference>
<keyword evidence="1" id="KW-0479">Metal-binding</keyword>
<dbReference type="EMBL" id="QGNW01001946">
    <property type="protein sequence ID" value="RVW27623.1"/>
    <property type="molecule type" value="Genomic_DNA"/>
</dbReference>
<dbReference type="InterPro" id="IPR001584">
    <property type="entry name" value="Integrase_cat-core"/>
</dbReference>
<sequence>MYLYILHNKNEALDAFKVFKVEVEKQCGKQIKIVRSNRGGEYYGRYMEDGQSPGPFAKFLQEHGIVAQYTLLGSPYRNGVAERKNRTLLDMVRIQPVIEVPQTVDNISVDQVDQELLDTSEQQVEPHTSLEDNGVTLRRSTRTKRSTIPSDYDLVELPNGVKAIGCKWVFKTKKDSLGNIERYKAKLVAKAHFDLELQKMDVKTAFLNGELEEEVYMKQPKGFPSSDENVMDQCIYLKDMGEASYVIDIKIHRDKFQVKGDRFNLNQCLKNELEREQMKNIPYASAVGSLMYAQVCTRPDIAFAIGMLGRYQSNLGYFTRCMIKSFIFGLRIMDSISRPLSIYCDNSTAVFMSKNNKSGSRSKHIDIKYLAIRERVQERKMVIEHISIELMIADPLTKGMPLLKFKDHVVNMGLSFLM</sequence>
<dbReference type="InterPro" id="IPR036397">
    <property type="entry name" value="RNaseH_sf"/>
</dbReference>
<dbReference type="CDD" id="cd09272">
    <property type="entry name" value="RNase_HI_RT_Ty1"/>
    <property type="match status" value="1"/>
</dbReference>
<protein>
    <submittedName>
        <fullName evidence="4">Retrovirus-related Pol polyprotein from transposon TNT 1-94</fullName>
    </submittedName>
</protein>
<dbReference type="GO" id="GO:0046872">
    <property type="term" value="F:metal ion binding"/>
    <property type="evidence" value="ECO:0007669"/>
    <property type="project" value="UniProtKB-KW"/>
</dbReference>
<proteinExistence type="predicted"/>
<dbReference type="GO" id="GO:0015074">
    <property type="term" value="P:DNA integration"/>
    <property type="evidence" value="ECO:0007669"/>
    <property type="project" value="InterPro"/>
</dbReference>
<evidence type="ECO:0000256" key="2">
    <source>
        <dbReference type="ARBA" id="ARBA00022801"/>
    </source>
</evidence>
<dbReference type="InterPro" id="IPR039537">
    <property type="entry name" value="Retrotran_Ty1/copia-like"/>
</dbReference>
<dbReference type="PROSITE" id="PS50994">
    <property type="entry name" value="INTEGRASE"/>
    <property type="match status" value="1"/>
</dbReference>
<organism evidence="4 5">
    <name type="scientific">Vitis vinifera</name>
    <name type="common">Grape</name>
    <dbReference type="NCBI Taxonomy" id="29760"/>
    <lineage>
        <taxon>Eukaryota</taxon>
        <taxon>Viridiplantae</taxon>
        <taxon>Streptophyta</taxon>
        <taxon>Embryophyta</taxon>
        <taxon>Tracheophyta</taxon>
        <taxon>Spermatophyta</taxon>
        <taxon>Magnoliopsida</taxon>
        <taxon>eudicotyledons</taxon>
        <taxon>Gunneridae</taxon>
        <taxon>Pentapetalae</taxon>
        <taxon>rosids</taxon>
        <taxon>Vitales</taxon>
        <taxon>Vitaceae</taxon>
        <taxon>Viteae</taxon>
        <taxon>Vitis</taxon>
    </lineage>
</organism>
<accession>A0A438CWP6</accession>
<dbReference type="PANTHER" id="PTHR42648:SF28">
    <property type="entry name" value="TRANSPOSON-ENCODED PROTEIN WITH RIBONUCLEASE H-LIKE AND RETROVIRUS ZINC FINGER-LIKE DOMAINS"/>
    <property type="match status" value="1"/>
</dbReference>